<sequence length="79" mass="9180">MDIYYVYAIKSEVDGRIYVGFSLDVEKRLKQHNAGKTKSTKGYRPWRLISTEEVLSRIAARAREKYYKSGVGKDFLKSL</sequence>
<keyword evidence="4" id="KW-1185">Reference proteome</keyword>
<accession>A0A4U1CBB5</accession>
<gene>
    <name evidence="3" type="ORF">FA045_01125</name>
</gene>
<comment type="caution">
    <text evidence="3">The sequence shown here is derived from an EMBL/GenBank/DDBJ whole genome shotgun (WGS) entry which is preliminary data.</text>
</comment>
<dbReference type="PROSITE" id="PS50164">
    <property type="entry name" value="GIY_YIG"/>
    <property type="match status" value="1"/>
</dbReference>
<dbReference type="Proteomes" id="UP000310477">
    <property type="component" value="Unassembled WGS sequence"/>
</dbReference>
<dbReference type="PANTHER" id="PTHR34477">
    <property type="entry name" value="UPF0213 PROTEIN YHBQ"/>
    <property type="match status" value="1"/>
</dbReference>
<name>A0A4U1CBB5_9SPHI</name>
<evidence type="ECO:0000256" key="1">
    <source>
        <dbReference type="ARBA" id="ARBA00007435"/>
    </source>
</evidence>
<dbReference type="InterPro" id="IPR000305">
    <property type="entry name" value="GIY-YIG_endonuc"/>
</dbReference>
<dbReference type="InterPro" id="IPR050190">
    <property type="entry name" value="UPF0213_domain"/>
</dbReference>
<dbReference type="AlphaFoldDB" id="A0A4U1CBB5"/>
<dbReference type="Pfam" id="PF01541">
    <property type="entry name" value="GIY-YIG"/>
    <property type="match status" value="1"/>
</dbReference>
<dbReference type="PANTHER" id="PTHR34477:SF1">
    <property type="entry name" value="UPF0213 PROTEIN YHBQ"/>
    <property type="match status" value="1"/>
</dbReference>
<comment type="similarity">
    <text evidence="1">Belongs to the UPF0213 family.</text>
</comment>
<evidence type="ECO:0000313" key="3">
    <source>
        <dbReference type="EMBL" id="TKC03202.1"/>
    </source>
</evidence>
<dbReference type="SUPFAM" id="SSF82771">
    <property type="entry name" value="GIY-YIG endonuclease"/>
    <property type="match status" value="1"/>
</dbReference>
<dbReference type="RefSeq" id="WP_136873581.1">
    <property type="nucleotide sequence ID" value="NZ_SWBO01000001.1"/>
</dbReference>
<evidence type="ECO:0000259" key="2">
    <source>
        <dbReference type="PROSITE" id="PS50164"/>
    </source>
</evidence>
<feature type="domain" description="GIY-YIG" evidence="2">
    <location>
        <begin position="2"/>
        <end position="79"/>
    </location>
</feature>
<proteinExistence type="inferred from homology"/>
<dbReference type="InterPro" id="IPR035901">
    <property type="entry name" value="GIY-YIG_endonuc_sf"/>
</dbReference>
<dbReference type="EMBL" id="SWBO01000001">
    <property type="protein sequence ID" value="TKC03202.1"/>
    <property type="molecule type" value="Genomic_DNA"/>
</dbReference>
<reference evidence="3 4" key="1">
    <citation type="submission" date="2019-04" db="EMBL/GenBank/DDBJ databases">
        <title>Pedobacter sp. AR-2-6 sp. nov., isolated from Arctic soil.</title>
        <authorList>
            <person name="Dahal R.H."/>
            <person name="Kim D.-U."/>
        </authorList>
    </citation>
    <scope>NUCLEOTIDE SEQUENCE [LARGE SCALE GENOMIC DNA]</scope>
    <source>
        <strain evidence="3 4">AR-2-6</strain>
    </source>
</reference>
<dbReference type="Gene3D" id="3.40.1440.10">
    <property type="entry name" value="GIY-YIG endonuclease"/>
    <property type="match status" value="1"/>
</dbReference>
<protein>
    <submittedName>
        <fullName evidence="3">GIY-YIG nuclease family protein</fullName>
    </submittedName>
</protein>
<dbReference type="OrthoDB" id="677560at2"/>
<dbReference type="CDD" id="cd10449">
    <property type="entry name" value="GIY-YIG_SLX1_like"/>
    <property type="match status" value="1"/>
</dbReference>
<organism evidence="3 4">
    <name type="scientific">Pedobacter cryotolerans</name>
    <dbReference type="NCBI Taxonomy" id="2571270"/>
    <lineage>
        <taxon>Bacteria</taxon>
        <taxon>Pseudomonadati</taxon>
        <taxon>Bacteroidota</taxon>
        <taxon>Sphingobacteriia</taxon>
        <taxon>Sphingobacteriales</taxon>
        <taxon>Sphingobacteriaceae</taxon>
        <taxon>Pedobacter</taxon>
    </lineage>
</organism>
<evidence type="ECO:0000313" key="4">
    <source>
        <dbReference type="Proteomes" id="UP000310477"/>
    </source>
</evidence>